<gene>
    <name evidence="3" type="ORF">BV494_08490</name>
</gene>
<dbReference type="EMBL" id="CP019062">
    <property type="protein sequence ID" value="AVF34971.1"/>
    <property type="molecule type" value="Genomic_DNA"/>
</dbReference>
<dbReference type="Proteomes" id="UP000239197">
    <property type="component" value="Chromosome"/>
</dbReference>
<evidence type="ECO:0000313" key="3">
    <source>
        <dbReference type="EMBL" id="AVF34971.1"/>
    </source>
</evidence>
<dbReference type="PANTHER" id="PTHR33840">
    <property type="match status" value="1"/>
</dbReference>
<evidence type="ECO:0000256" key="1">
    <source>
        <dbReference type="SAM" id="MobiDB-lite"/>
    </source>
</evidence>
<feature type="region of interest" description="Disordered" evidence="1">
    <location>
        <begin position="99"/>
        <end position="154"/>
    </location>
</feature>
<dbReference type="InterPro" id="IPR008727">
    <property type="entry name" value="PAAR_motif"/>
</dbReference>
<evidence type="ECO:0000313" key="4">
    <source>
        <dbReference type="Proteomes" id="UP000239197"/>
    </source>
</evidence>
<reference evidence="4" key="1">
    <citation type="submission" date="2017-01" db="EMBL/GenBank/DDBJ databases">
        <title>Genome sequence of Rouxiella sp. ERMR1:05.</title>
        <authorList>
            <person name="Kumar R."/>
            <person name="Singh D."/>
            <person name="Kumar S."/>
        </authorList>
    </citation>
    <scope>NUCLEOTIDE SEQUENCE [LARGE SCALE GENOMIC DNA]</scope>
    <source>
        <strain evidence="4">ERMR1:05</strain>
    </source>
</reference>
<accession>A0A2L1UPW5</accession>
<dbReference type="OrthoDB" id="4378831at2"/>
<proteinExistence type="predicted"/>
<keyword evidence="4" id="KW-1185">Reference proteome</keyword>
<feature type="compositionally biased region" description="Polar residues" evidence="1">
    <location>
        <begin position="119"/>
        <end position="134"/>
    </location>
</feature>
<dbReference type="Gene3D" id="2.60.200.60">
    <property type="match status" value="1"/>
</dbReference>
<dbReference type="Pfam" id="PF05488">
    <property type="entry name" value="PAAR_motif"/>
    <property type="match status" value="1"/>
</dbReference>
<evidence type="ECO:0000259" key="2">
    <source>
        <dbReference type="Pfam" id="PF09994"/>
    </source>
</evidence>
<dbReference type="InterPro" id="IPR018712">
    <property type="entry name" value="Tle1-like_cat"/>
</dbReference>
<dbReference type="RefSeq" id="WP_104922486.1">
    <property type="nucleotide sequence ID" value="NZ_CP019062.1"/>
</dbReference>
<protein>
    <submittedName>
        <fullName evidence="3">Type VI secretion protein</fullName>
    </submittedName>
</protein>
<dbReference type="KEGG" id="rox:BV494_08490"/>
<organism evidence="3 4">
    <name type="scientific">Rahnella sikkimica</name>
    <dbReference type="NCBI Taxonomy" id="1805933"/>
    <lineage>
        <taxon>Bacteria</taxon>
        <taxon>Pseudomonadati</taxon>
        <taxon>Pseudomonadota</taxon>
        <taxon>Gammaproteobacteria</taxon>
        <taxon>Enterobacterales</taxon>
        <taxon>Yersiniaceae</taxon>
        <taxon>Rahnella</taxon>
    </lineage>
</organism>
<dbReference type="CDD" id="cd14744">
    <property type="entry name" value="PAAR_CT_2"/>
    <property type="match status" value="1"/>
</dbReference>
<sequence length="646" mass="70077">MAKGFFLRIGDKTTCGGEIISGSATLRFHGMPGARVGDKVTCGKFPGKFEIVGGLPKRRNEGLLLAGTLHSNSSCPCGANFIPSIENGYEKKAAIIPETDGFDGWQNPRTDDSEEPEQHAQSARRSEQTQSVVRPSQLKHTPEQSSQSDEKPKREITLTIGVFFDGTGNNAVNTENMLKACNSEHFDLSDKDAQSVLAQCGKRQMGVSGSGATSYTGYYTNVHWLNTLYQQNFSSESTHVQRAIYVEGIGTKAGSPDSTVGLGLGISDTGVVAKTDDAVANLVQAIVAAKDNISGNDDIVIKTLQFDIFGFSRGAAAARHFANRVFSEDAAIVTAILQGIGDVEYHGMPAGKNRFIGLFDTVAAIGSPANGLNPHTADTGEVNIVLRPGIAEKVFQITAQNECRFNFASNSIKEAWPELALPGVHSDIGGGYLPQEQENLYLSRPRVETVKLQTPGEQTQIYRQTTDEREILNAAPTVAPIVSTNPVSPETWYDDRMPQDRYGNFQKRSYAALTLRGRVVKNDWSKVVLRVMLDAALDAGVIFEPIRSTNAELQIPAELIPFCAQAIRAGKATRNGPTQKGFTPDEIDLIARDYIHCSANWNAVVSNAEGVLQGGASPAELISFTNRPDENWIRTVYNMDGKKLWS</sequence>
<dbReference type="AlphaFoldDB" id="A0A2L1UPW5"/>
<dbReference type="Pfam" id="PF09994">
    <property type="entry name" value="T6SS_Tle1-like_cat"/>
    <property type="match status" value="1"/>
</dbReference>
<feature type="domain" description="T6SS Phospholipase effector Tle1-like catalytic" evidence="2">
    <location>
        <begin position="353"/>
        <end position="438"/>
    </location>
</feature>
<name>A0A2L1UPW5_9GAMM</name>
<dbReference type="PANTHER" id="PTHR33840:SF1">
    <property type="entry name" value="TLE1 PHOSPHOLIPASE DOMAIN-CONTAINING PROTEIN"/>
    <property type="match status" value="1"/>
</dbReference>